<keyword evidence="2" id="KW-0547">Nucleotide-binding</keyword>
<dbReference type="PANTHER" id="PTHR42939:SF1">
    <property type="entry name" value="ABC TRANSPORTER ATP-BINDING PROTEIN ALBC-RELATED"/>
    <property type="match status" value="1"/>
</dbReference>
<proteinExistence type="predicted"/>
<keyword evidence="3 5" id="KW-0067">ATP-binding</keyword>
<evidence type="ECO:0000313" key="6">
    <source>
        <dbReference type="Proteomes" id="UP001597383"/>
    </source>
</evidence>
<comment type="caution">
    <text evidence="5">The sequence shown here is derived from an EMBL/GenBank/DDBJ whole genome shotgun (WGS) entry which is preliminary data.</text>
</comment>
<keyword evidence="1" id="KW-0813">Transport</keyword>
<protein>
    <submittedName>
        <fullName evidence="5">ATP-binding cassette domain-containing protein</fullName>
    </submittedName>
</protein>
<reference evidence="6" key="1">
    <citation type="journal article" date="2019" name="Int. J. Syst. Evol. Microbiol.">
        <title>The Global Catalogue of Microorganisms (GCM) 10K type strain sequencing project: providing services to taxonomists for standard genome sequencing and annotation.</title>
        <authorList>
            <consortium name="The Broad Institute Genomics Platform"/>
            <consortium name="The Broad Institute Genome Sequencing Center for Infectious Disease"/>
            <person name="Wu L."/>
            <person name="Ma J."/>
        </authorList>
    </citation>
    <scope>NUCLEOTIDE SEQUENCE [LARGE SCALE GENOMIC DNA]</scope>
    <source>
        <strain evidence="6">R28</strain>
    </source>
</reference>
<accession>A0ABW4W2G1</accession>
<dbReference type="PROSITE" id="PS50893">
    <property type="entry name" value="ABC_TRANSPORTER_2"/>
    <property type="match status" value="1"/>
</dbReference>
<dbReference type="InterPro" id="IPR027417">
    <property type="entry name" value="P-loop_NTPase"/>
</dbReference>
<dbReference type="Gene3D" id="3.40.50.300">
    <property type="entry name" value="P-loop containing nucleotide triphosphate hydrolases"/>
    <property type="match status" value="1"/>
</dbReference>
<sequence length="255" mass="29133">MISLYIKQKKYNSFELKDIAMKVKPGEINLLLGHNGAGKTTIIKSMFGLIEFEGEIMLNNRKLSFDSQDDVDYFKNQIAYLPDNISLLDYLTPTEYFQLMKSANGIVTERAYLENLIEIFNLEKYVHVPIRNLSHGNKKKTQIVCQLFRGTNFLVFDEPTNGLDPDMIITLKRVLGKLKDQGVGVLISTHDLNFGKNLFDNIVILRDGSIKLNSTKEEVKSKFGNILLEDLYTKVNKDYYKYIEGLLDELNISGG</sequence>
<feature type="domain" description="ABC transporter" evidence="4">
    <location>
        <begin position="1"/>
        <end position="232"/>
    </location>
</feature>
<dbReference type="PANTHER" id="PTHR42939">
    <property type="entry name" value="ABC TRANSPORTER ATP-BINDING PROTEIN ALBC-RELATED"/>
    <property type="match status" value="1"/>
</dbReference>
<evidence type="ECO:0000256" key="3">
    <source>
        <dbReference type="ARBA" id="ARBA00022840"/>
    </source>
</evidence>
<evidence type="ECO:0000259" key="4">
    <source>
        <dbReference type="PROSITE" id="PS50893"/>
    </source>
</evidence>
<organism evidence="5 6">
    <name type="scientific">Ornithinibacillus salinisoli</name>
    <dbReference type="NCBI Taxonomy" id="1848459"/>
    <lineage>
        <taxon>Bacteria</taxon>
        <taxon>Bacillati</taxon>
        <taxon>Bacillota</taxon>
        <taxon>Bacilli</taxon>
        <taxon>Bacillales</taxon>
        <taxon>Bacillaceae</taxon>
        <taxon>Ornithinibacillus</taxon>
    </lineage>
</organism>
<dbReference type="EMBL" id="JBHUHQ010000019">
    <property type="protein sequence ID" value="MFD2045501.1"/>
    <property type="molecule type" value="Genomic_DNA"/>
</dbReference>
<name>A0ABW4W2G1_9BACI</name>
<dbReference type="SMART" id="SM00382">
    <property type="entry name" value="AAA"/>
    <property type="match status" value="1"/>
</dbReference>
<dbReference type="InterPro" id="IPR003439">
    <property type="entry name" value="ABC_transporter-like_ATP-bd"/>
</dbReference>
<dbReference type="Proteomes" id="UP001597383">
    <property type="component" value="Unassembled WGS sequence"/>
</dbReference>
<dbReference type="GO" id="GO:0005524">
    <property type="term" value="F:ATP binding"/>
    <property type="evidence" value="ECO:0007669"/>
    <property type="project" value="UniProtKB-KW"/>
</dbReference>
<evidence type="ECO:0000256" key="2">
    <source>
        <dbReference type="ARBA" id="ARBA00022741"/>
    </source>
</evidence>
<evidence type="ECO:0000313" key="5">
    <source>
        <dbReference type="EMBL" id="MFD2045501.1"/>
    </source>
</evidence>
<dbReference type="RefSeq" id="WP_377558139.1">
    <property type="nucleotide sequence ID" value="NZ_JBHUHQ010000019.1"/>
</dbReference>
<dbReference type="CDD" id="cd03230">
    <property type="entry name" value="ABC_DR_subfamily_A"/>
    <property type="match status" value="1"/>
</dbReference>
<gene>
    <name evidence="5" type="ORF">ACFSJF_14575</name>
</gene>
<dbReference type="InterPro" id="IPR051782">
    <property type="entry name" value="ABC_Transporter_VariousFunc"/>
</dbReference>
<keyword evidence="6" id="KW-1185">Reference proteome</keyword>
<evidence type="ECO:0000256" key="1">
    <source>
        <dbReference type="ARBA" id="ARBA00022448"/>
    </source>
</evidence>
<dbReference type="SUPFAM" id="SSF52540">
    <property type="entry name" value="P-loop containing nucleoside triphosphate hydrolases"/>
    <property type="match status" value="1"/>
</dbReference>
<dbReference type="InterPro" id="IPR003593">
    <property type="entry name" value="AAA+_ATPase"/>
</dbReference>
<dbReference type="Pfam" id="PF00005">
    <property type="entry name" value="ABC_tran"/>
    <property type="match status" value="1"/>
</dbReference>